<dbReference type="AlphaFoldDB" id="A0A411YFC6"/>
<feature type="region of interest" description="Disordered" evidence="4">
    <location>
        <begin position="1"/>
        <end position="38"/>
    </location>
</feature>
<dbReference type="InterPro" id="IPR036388">
    <property type="entry name" value="WH-like_DNA-bd_sf"/>
</dbReference>
<protein>
    <submittedName>
        <fullName evidence="6">UTRA domain-containing protein</fullName>
    </submittedName>
</protein>
<dbReference type="Pfam" id="PF07702">
    <property type="entry name" value="UTRA"/>
    <property type="match status" value="1"/>
</dbReference>
<dbReference type="SUPFAM" id="SSF51569">
    <property type="entry name" value="Aldolase"/>
    <property type="match status" value="1"/>
</dbReference>
<dbReference type="GO" id="GO:0003677">
    <property type="term" value="F:DNA binding"/>
    <property type="evidence" value="ECO:0007669"/>
    <property type="project" value="UniProtKB-KW"/>
</dbReference>
<evidence type="ECO:0000313" key="6">
    <source>
        <dbReference type="EMBL" id="QBI19930.1"/>
    </source>
</evidence>
<dbReference type="GO" id="GO:0016829">
    <property type="term" value="F:lyase activity"/>
    <property type="evidence" value="ECO:0007669"/>
    <property type="project" value="InterPro"/>
</dbReference>
<sequence>MEPGDPDPLCRGDEPMTEELEARSEPGPADEVLIDRESPIPLYHQLERRLRDEFESGRLSPGDKLPSEGELADRYSVARSVVRQALSSLASAGLIYTQRGRGSFVAERKFHGRFVPSPTGLHDELTAAGLEMRTRVLRQERVKTLPVDVQEFLGATGGFRVDRLRTVNGKPLSVVTTYVAEDRMPGLEQQDLEDKSLYAFAEQEYGLRVAHGSRTVEAVPADPVLAELLEVEEGASLLLLRSATYAEDGDPFEWFDAWHRGDRTAFEIDISPSRGMRPVPDRVFEARPSGPPRATTPHDDQERGEPEPTAVPPTAWAELVTEAFASAPVVAVLRAPVYGDPQALAEGLRDGGVRVVEFTLTGANALEAIDQAREVEGVVVGAGTVVTREEARKAVAGGAEFLVAPANVPEIVDAVDGRVPVVLAGFTPSELLRSWQATRAAVKLFPAGVLGPSYLKDLAGPLPYVPIMPSGGIDATNAADYLAAGAHAVNVGTALSPVDAVERGDGAELLRRTQDLVRTLPDTEAA</sequence>
<evidence type="ECO:0000256" key="3">
    <source>
        <dbReference type="ARBA" id="ARBA00023163"/>
    </source>
</evidence>
<dbReference type="OrthoDB" id="3615556at2"/>
<dbReference type="SUPFAM" id="SSF64288">
    <property type="entry name" value="Chorismate lyase-like"/>
    <property type="match status" value="1"/>
</dbReference>
<feature type="compositionally biased region" description="Basic and acidic residues" evidence="4">
    <location>
        <begin position="8"/>
        <end position="24"/>
    </location>
</feature>
<reference evidence="6 7" key="1">
    <citation type="submission" date="2019-01" db="EMBL/GenBank/DDBJ databases">
        <title>Egibacter rhizosphaerae EGI 80759T.</title>
        <authorList>
            <person name="Chen D.-D."/>
            <person name="Tian Y."/>
            <person name="Jiao J.-Y."/>
            <person name="Zhang X.-T."/>
            <person name="Zhang Y.-G."/>
            <person name="Zhang Y."/>
            <person name="Xiao M."/>
            <person name="Shu W.-S."/>
            <person name="Li W.-J."/>
        </authorList>
    </citation>
    <scope>NUCLEOTIDE SEQUENCE [LARGE SCALE GENOMIC DNA]</scope>
    <source>
        <strain evidence="6 7">EGI 80759</strain>
    </source>
</reference>
<evidence type="ECO:0000256" key="2">
    <source>
        <dbReference type="ARBA" id="ARBA00023125"/>
    </source>
</evidence>
<dbReference type="PRINTS" id="PR00035">
    <property type="entry name" value="HTHGNTR"/>
</dbReference>
<feature type="domain" description="HTH gntR-type" evidence="5">
    <location>
        <begin position="40"/>
        <end position="108"/>
    </location>
</feature>
<dbReference type="Pfam" id="PF00392">
    <property type="entry name" value="GntR"/>
    <property type="match status" value="1"/>
</dbReference>
<dbReference type="Proteomes" id="UP000291469">
    <property type="component" value="Chromosome"/>
</dbReference>
<feature type="region of interest" description="Disordered" evidence="4">
    <location>
        <begin position="271"/>
        <end position="311"/>
    </location>
</feature>
<dbReference type="SMART" id="SM00345">
    <property type="entry name" value="HTH_GNTR"/>
    <property type="match status" value="1"/>
</dbReference>
<accession>A0A411YFC6</accession>
<name>A0A411YFC6_9ACTN</name>
<dbReference type="KEGG" id="erz:ER308_10400"/>
<feature type="compositionally biased region" description="Basic and acidic residues" evidence="4">
    <location>
        <begin position="296"/>
        <end position="306"/>
    </location>
</feature>
<dbReference type="GO" id="GO:0045892">
    <property type="term" value="P:negative regulation of DNA-templated transcription"/>
    <property type="evidence" value="ECO:0007669"/>
    <property type="project" value="TreeGrafter"/>
</dbReference>
<keyword evidence="1" id="KW-0805">Transcription regulation</keyword>
<dbReference type="InterPro" id="IPR036390">
    <property type="entry name" value="WH_DNA-bd_sf"/>
</dbReference>
<evidence type="ECO:0000256" key="4">
    <source>
        <dbReference type="SAM" id="MobiDB-lite"/>
    </source>
</evidence>
<dbReference type="GO" id="GO:0003700">
    <property type="term" value="F:DNA-binding transcription factor activity"/>
    <property type="evidence" value="ECO:0007669"/>
    <property type="project" value="InterPro"/>
</dbReference>
<dbReference type="Gene3D" id="1.10.10.10">
    <property type="entry name" value="Winged helix-like DNA-binding domain superfamily/Winged helix DNA-binding domain"/>
    <property type="match status" value="1"/>
</dbReference>
<evidence type="ECO:0000313" key="7">
    <source>
        <dbReference type="Proteomes" id="UP000291469"/>
    </source>
</evidence>
<dbReference type="CDD" id="cd00452">
    <property type="entry name" value="KDPG_aldolase"/>
    <property type="match status" value="1"/>
</dbReference>
<dbReference type="Gene3D" id="3.40.1410.10">
    <property type="entry name" value="Chorismate lyase-like"/>
    <property type="match status" value="1"/>
</dbReference>
<keyword evidence="7" id="KW-1185">Reference proteome</keyword>
<dbReference type="InterPro" id="IPR050679">
    <property type="entry name" value="Bact_HTH_transcr_reg"/>
</dbReference>
<dbReference type="InterPro" id="IPR000524">
    <property type="entry name" value="Tscrpt_reg_HTH_GntR"/>
</dbReference>
<evidence type="ECO:0000256" key="1">
    <source>
        <dbReference type="ARBA" id="ARBA00023015"/>
    </source>
</evidence>
<dbReference type="Pfam" id="PF01081">
    <property type="entry name" value="Aldolase"/>
    <property type="match status" value="1"/>
</dbReference>
<dbReference type="SUPFAM" id="SSF46785">
    <property type="entry name" value="Winged helix' DNA-binding domain"/>
    <property type="match status" value="1"/>
</dbReference>
<dbReference type="InterPro" id="IPR013785">
    <property type="entry name" value="Aldolase_TIM"/>
</dbReference>
<keyword evidence="3" id="KW-0804">Transcription</keyword>
<dbReference type="InterPro" id="IPR028978">
    <property type="entry name" value="Chorismate_lyase_/UTRA_dom_sf"/>
</dbReference>
<dbReference type="PROSITE" id="PS50949">
    <property type="entry name" value="HTH_GNTR"/>
    <property type="match status" value="1"/>
</dbReference>
<proteinExistence type="predicted"/>
<dbReference type="InterPro" id="IPR011663">
    <property type="entry name" value="UTRA"/>
</dbReference>
<dbReference type="CDD" id="cd07377">
    <property type="entry name" value="WHTH_GntR"/>
    <property type="match status" value="1"/>
</dbReference>
<keyword evidence="2" id="KW-0238">DNA-binding</keyword>
<dbReference type="PANTHER" id="PTHR44846">
    <property type="entry name" value="MANNOSYL-D-GLYCERATE TRANSPORT/METABOLISM SYSTEM REPRESSOR MNGR-RELATED"/>
    <property type="match status" value="1"/>
</dbReference>
<organism evidence="6 7">
    <name type="scientific">Egibacter rhizosphaerae</name>
    <dbReference type="NCBI Taxonomy" id="1670831"/>
    <lineage>
        <taxon>Bacteria</taxon>
        <taxon>Bacillati</taxon>
        <taxon>Actinomycetota</taxon>
        <taxon>Nitriliruptoria</taxon>
        <taxon>Egibacterales</taxon>
        <taxon>Egibacteraceae</taxon>
        <taxon>Egibacter</taxon>
    </lineage>
</organism>
<dbReference type="SMART" id="SM00866">
    <property type="entry name" value="UTRA"/>
    <property type="match status" value="1"/>
</dbReference>
<dbReference type="EMBL" id="CP036402">
    <property type="protein sequence ID" value="QBI19930.1"/>
    <property type="molecule type" value="Genomic_DNA"/>
</dbReference>
<evidence type="ECO:0000259" key="5">
    <source>
        <dbReference type="PROSITE" id="PS50949"/>
    </source>
</evidence>
<dbReference type="InterPro" id="IPR000887">
    <property type="entry name" value="Aldlse_KDPG_KHG"/>
</dbReference>
<dbReference type="Gene3D" id="3.20.20.70">
    <property type="entry name" value="Aldolase class I"/>
    <property type="match status" value="1"/>
</dbReference>
<dbReference type="PANTHER" id="PTHR44846:SF1">
    <property type="entry name" value="MANNOSYL-D-GLYCERATE TRANSPORT_METABOLISM SYSTEM REPRESSOR MNGR-RELATED"/>
    <property type="match status" value="1"/>
</dbReference>
<gene>
    <name evidence="6" type="ORF">ER308_10400</name>
</gene>